<dbReference type="Proteomes" id="UP001054945">
    <property type="component" value="Unassembled WGS sequence"/>
</dbReference>
<protein>
    <recommendedName>
        <fullName evidence="4">Transmembrane protein</fullName>
    </recommendedName>
</protein>
<proteinExistence type="predicted"/>
<organism evidence="2 3">
    <name type="scientific">Caerostris extrusa</name>
    <name type="common">Bark spider</name>
    <name type="synonym">Caerostris bankana</name>
    <dbReference type="NCBI Taxonomy" id="172846"/>
    <lineage>
        <taxon>Eukaryota</taxon>
        <taxon>Metazoa</taxon>
        <taxon>Ecdysozoa</taxon>
        <taxon>Arthropoda</taxon>
        <taxon>Chelicerata</taxon>
        <taxon>Arachnida</taxon>
        <taxon>Araneae</taxon>
        <taxon>Araneomorphae</taxon>
        <taxon>Entelegynae</taxon>
        <taxon>Araneoidea</taxon>
        <taxon>Araneidae</taxon>
        <taxon>Caerostris</taxon>
    </lineage>
</organism>
<feature type="transmembrane region" description="Helical" evidence="1">
    <location>
        <begin position="30"/>
        <end position="52"/>
    </location>
</feature>
<name>A0AAV4WTL8_CAEEX</name>
<dbReference type="EMBL" id="BPLR01016734">
    <property type="protein sequence ID" value="GIY86067.1"/>
    <property type="molecule type" value="Genomic_DNA"/>
</dbReference>
<gene>
    <name evidence="2" type="ORF">CEXT_212291</name>
</gene>
<dbReference type="AlphaFoldDB" id="A0AAV4WTL8"/>
<evidence type="ECO:0008006" key="4">
    <source>
        <dbReference type="Google" id="ProtNLM"/>
    </source>
</evidence>
<keyword evidence="1" id="KW-0812">Transmembrane</keyword>
<evidence type="ECO:0000313" key="2">
    <source>
        <dbReference type="EMBL" id="GIY86067.1"/>
    </source>
</evidence>
<evidence type="ECO:0000313" key="3">
    <source>
        <dbReference type="Proteomes" id="UP001054945"/>
    </source>
</evidence>
<sequence>MAATNKTSSKKIRIAKLEAPSFRKKHSDPFCFGSSITCCSLVWVCLSTIVFAPREGEGRQTFICGFFGGLLMQKCVSRNEINEIKMMV</sequence>
<evidence type="ECO:0000256" key="1">
    <source>
        <dbReference type="SAM" id="Phobius"/>
    </source>
</evidence>
<reference evidence="2 3" key="1">
    <citation type="submission" date="2021-06" db="EMBL/GenBank/DDBJ databases">
        <title>Caerostris extrusa draft genome.</title>
        <authorList>
            <person name="Kono N."/>
            <person name="Arakawa K."/>
        </authorList>
    </citation>
    <scope>NUCLEOTIDE SEQUENCE [LARGE SCALE GENOMIC DNA]</scope>
</reference>
<keyword evidence="1" id="KW-0472">Membrane</keyword>
<accession>A0AAV4WTL8</accession>
<keyword evidence="1" id="KW-1133">Transmembrane helix</keyword>
<keyword evidence="3" id="KW-1185">Reference proteome</keyword>
<comment type="caution">
    <text evidence="2">The sequence shown here is derived from an EMBL/GenBank/DDBJ whole genome shotgun (WGS) entry which is preliminary data.</text>
</comment>